<dbReference type="InterPro" id="IPR037523">
    <property type="entry name" value="VOC_core"/>
</dbReference>
<dbReference type="PROSITE" id="PS51819">
    <property type="entry name" value="VOC"/>
    <property type="match status" value="1"/>
</dbReference>
<feature type="domain" description="VOC" evidence="1">
    <location>
        <begin position="7"/>
        <end position="141"/>
    </location>
</feature>
<sequence length="147" mass="16093">MPVPLHGSALIRCLCHRDAHAMIDRLCRAFGFEKHAAYDDDAGGVAHAQLVHGRGMLMLVLMLMLGSVRDDAFGRRIAQPDETGGRETQCTCVVVADCKAHCDHARAIGAEIVDDYEEKDYGGAGYSCRDPEGHLWSFGSYDPWQSA</sequence>
<reference evidence="2 3" key="1">
    <citation type="submission" date="2024-06" db="EMBL/GenBank/DDBJ databases">
        <authorList>
            <person name="Woo H."/>
        </authorList>
    </citation>
    <scope>NUCLEOTIDE SEQUENCE [LARGE SCALE GENOMIC DNA]</scope>
    <source>
        <strain evidence="2 3">S2-g</strain>
    </source>
</reference>
<accession>A0ABV3QQL6</accession>
<gene>
    <name evidence="2" type="ORF">ABQJ56_11590</name>
</gene>
<evidence type="ECO:0000259" key="1">
    <source>
        <dbReference type="PROSITE" id="PS51819"/>
    </source>
</evidence>
<name>A0ABV3QQL6_9GAMM</name>
<dbReference type="PANTHER" id="PTHR34109:SF1">
    <property type="entry name" value="VOC DOMAIN-CONTAINING PROTEIN"/>
    <property type="match status" value="1"/>
</dbReference>
<dbReference type="PANTHER" id="PTHR34109">
    <property type="entry name" value="BNAUNNG04460D PROTEIN-RELATED"/>
    <property type="match status" value="1"/>
</dbReference>
<dbReference type="Pfam" id="PF00903">
    <property type="entry name" value="Glyoxalase"/>
    <property type="match status" value="1"/>
</dbReference>
<proteinExistence type="predicted"/>
<dbReference type="Proteomes" id="UP001556170">
    <property type="component" value="Unassembled WGS sequence"/>
</dbReference>
<dbReference type="InterPro" id="IPR029068">
    <property type="entry name" value="Glyas_Bleomycin-R_OHBP_Dase"/>
</dbReference>
<dbReference type="SUPFAM" id="SSF54593">
    <property type="entry name" value="Glyoxalase/Bleomycin resistance protein/Dihydroxybiphenyl dioxygenase"/>
    <property type="match status" value="1"/>
</dbReference>
<organism evidence="2 3">
    <name type="scientific">Rhodanobacter geophilus</name>
    <dbReference type="NCBI Taxonomy" id="3162488"/>
    <lineage>
        <taxon>Bacteria</taxon>
        <taxon>Pseudomonadati</taxon>
        <taxon>Pseudomonadota</taxon>
        <taxon>Gammaproteobacteria</taxon>
        <taxon>Lysobacterales</taxon>
        <taxon>Rhodanobacteraceae</taxon>
        <taxon>Rhodanobacter</taxon>
    </lineage>
</organism>
<dbReference type="Gene3D" id="3.30.720.110">
    <property type="match status" value="1"/>
</dbReference>
<keyword evidence="3" id="KW-1185">Reference proteome</keyword>
<dbReference type="Gene3D" id="3.30.720.120">
    <property type="match status" value="1"/>
</dbReference>
<comment type="caution">
    <text evidence="2">The sequence shown here is derived from an EMBL/GenBank/DDBJ whole genome shotgun (WGS) entry which is preliminary data.</text>
</comment>
<dbReference type="RefSeq" id="WP_367845165.1">
    <property type="nucleotide sequence ID" value="NZ_JBFOHL010000009.1"/>
</dbReference>
<dbReference type="EMBL" id="JBFOHL010000009">
    <property type="protein sequence ID" value="MEW9624867.1"/>
    <property type="molecule type" value="Genomic_DNA"/>
</dbReference>
<evidence type="ECO:0000313" key="2">
    <source>
        <dbReference type="EMBL" id="MEW9624867.1"/>
    </source>
</evidence>
<protein>
    <submittedName>
        <fullName evidence="2">VOC family protein</fullName>
    </submittedName>
</protein>
<evidence type="ECO:0000313" key="3">
    <source>
        <dbReference type="Proteomes" id="UP001556170"/>
    </source>
</evidence>
<dbReference type="InterPro" id="IPR004360">
    <property type="entry name" value="Glyas_Fos-R_dOase_dom"/>
</dbReference>